<comment type="caution">
    <text evidence="1">The sequence shown here is derived from an EMBL/GenBank/DDBJ whole genome shotgun (WGS) entry which is preliminary data.</text>
</comment>
<dbReference type="InterPro" id="IPR050114">
    <property type="entry name" value="UPF0173_UPF0282_UlaG_hydrolase"/>
</dbReference>
<dbReference type="InterPro" id="IPR036866">
    <property type="entry name" value="RibonucZ/Hydroxyglut_hydro"/>
</dbReference>
<evidence type="ECO:0008006" key="3">
    <source>
        <dbReference type="Google" id="ProtNLM"/>
    </source>
</evidence>
<dbReference type="EMBL" id="BJUM01000002">
    <property type="protein sequence ID" value="GEK53342.1"/>
    <property type="molecule type" value="Genomic_DNA"/>
</dbReference>
<dbReference type="Pfam" id="PF13483">
    <property type="entry name" value="Lactamase_B_3"/>
    <property type="match status" value="1"/>
</dbReference>
<dbReference type="Proteomes" id="UP000321419">
    <property type="component" value="Unassembled WGS sequence"/>
</dbReference>
<evidence type="ECO:0000313" key="1">
    <source>
        <dbReference type="EMBL" id="GEK53342.1"/>
    </source>
</evidence>
<protein>
    <recommendedName>
        <fullName evidence="3">MBL fold metallo-hydrolase</fullName>
    </recommendedName>
</protein>
<dbReference type="SUPFAM" id="SSF56281">
    <property type="entry name" value="Metallo-hydrolase/oxidoreductase"/>
    <property type="match status" value="1"/>
</dbReference>
<evidence type="ECO:0000313" key="2">
    <source>
        <dbReference type="Proteomes" id="UP000321419"/>
    </source>
</evidence>
<dbReference type="RefSeq" id="WP_089348302.1">
    <property type="nucleotide sequence ID" value="NZ_BJUM01000002.1"/>
</dbReference>
<accession>A0A510XQN5</accession>
<gene>
    <name evidence="1" type="ORF">PES01_01870</name>
</gene>
<organism evidence="1 2">
    <name type="scientific">Pseudoalteromonas espejiana</name>
    <dbReference type="NCBI Taxonomy" id="28107"/>
    <lineage>
        <taxon>Bacteria</taxon>
        <taxon>Pseudomonadati</taxon>
        <taxon>Pseudomonadota</taxon>
        <taxon>Gammaproteobacteria</taxon>
        <taxon>Alteromonadales</taxon>
        <taxon>Pseudoalteromonadaceae</taxon>
        <taxon>Pseudoalteromonas</taxon>
    </lineage>
</organism>
<dbReference type="AlphaFoldDB" id="A0A510XQN5"/>
<proteinExistence type="predicted"/>
<dbReference type="OrthoDB" id="6988582at2"/>
<dbReference type="PANTHER" id="PTHR43546">
    <property type="entry name" value="UPF0173 METAL-DEPENDENT HYDROLASE MJ1163-RELATED"/>
    <property type="match status" value="1"/>
</dbReference>
<sequence>MKVRYIYSACIEIETKDIRILTDPWFTPGAYDGAWHQFPLIDNPLEIIKEPDVIYISHIHPDHYDPIFLHKLFDKYGKKPVIIPVFENNYLLYKARADGIEVTPIEYGLYGDTHLYVVPNIHGSASDIDSALFVSCDGVNILNLNDCIESAKHTTRLHSIISRHCSELDLLALGYTGAGPYPQTYYDFADPELEFKAEQKKQQFFKRYLDYTKLFPAKNHLPFAGKYLLGGKLAKLNDFRGVADAYEVKEFDPKAIILADKGEGEIDLQTGELSKERKQCYSKEDYEARKLVLQEELLDYESEICISYEKIKFSKLVQSSLVNALRKSENLEDYYFVFNIMIDDKIREKFVINTRKSSAAILLSHSDNLIPRSEYYVDYRHFFGCLTGVYHWNNAEVASFCNVRRTPNIHRPKAQAFLNFLSIC</sequence>
<keyword evidence="2" id="KW-1185">Reference proteome</keyword>
<name>A0A510XQN5_9GAMM</name>
<reference evidence="1 2" key="1">
    <citation type="submission" date="2019-07" db="EMBL/GenBank/DDBJ databases">
        <title>Whole genome shotgun sequence of Pseudoalteromonas espejiana NBRC 102222.</title>
        <authorList>
            <person name="Hosoyama A."/>
            <person name="Uohara A."/>
            <person name="Ohji S."/>
            <person name="Ichikawa N."/>
        </authorList>
    </citation>
    <scope>NUCLEOTIDE SEQUENCE [LARGE SCALE GENOMIC DNA]</scope>
    <source>
        <strain evidence="1 2">NBRC 102222</strain>
    </source>
</reference>
<dbReference type="Gene3D" id="3.60.15.10">
    <property type="entry name" value="Ribonuclease Z/Hydroxyacylglutathione hydrolase-like"/>
    <property type="match status" value="1"/>
</dbReference>